<proteinExistence type="predicted"/>
<reference evidence="1" key="1">
    <citation type="journal article" date="2014" name="Nat. Genet.">
        <title>Genome and transcriptome of the porcine whipworm Trichuris suis.</title>
        <authorList>
            <person name="Jex A.R."/>
            <person name="Nejsum P."/>
            <person name="Schwarz E.M."/>
            <person name="Hu L."/>
            <person name="Young N.D."/>
            <person name="Hall R.S."/>
            <person name="Korhonen P.K."/>
            <person name="Liao S."/>
            <person name="Thamsborg S."/>
            <person name="Xia J."/>
            <person name="Xu P."/>
            <person name="Wang S."/>
            <person name="Scheerlinck J.P."/>
            <person name="Hofmann A."/>
            <person name="Sternberg P.W."/>
            <person name="Wang J."/>
            <person name="Gasser R.B."/>
        </authorList>
    </citation>
    <scope>NUCLEOTIDE SEQUENCE [LARGE SCALE GENOMIC DNA]</scope>
    <source>
        <strain evidence="1">DCEP-RM93F</strain>
    </source>
</reference>
<dbReference type="Proteomes" id="UP000030758">
    <property type="component" value="Unassembled WGS sequence"/>
</dbReference>
<accession>A0A085N0K7</accession>
<dbReference type="AlphaFoldDB" id="A0A085N0K7"/>
<organism evidence="1">
    <name type="scientific">Trichuris suis</name>
    <name type="common">pig whipworm</name>
    <dbReference type="NCBI Taxonomy" id="68888"/>
    <lineage>
        <taxon>Eukaryota</taxon>
        <taxon>Metazoa</taxon>
        <taxon>Ecdysozoa</taxon>
        <taxon>Nematoda</taxon>
        <taxon>Enoplea</taxon>
        <taxon>Dorylaimia</taxon>
        <taxon>Trichinellida</taxon>
        <taxon>Trichuridae</taxon>
        <taxon>Trichuris</taxon>
    </lineage>
</organism>
<feature type="non-terminal residue" evidence="1">
    <location>
        <position position="116"/>
    </location>
</feature>
<name>A0A085N0K7_9BILA</name>
<evidence type="ECO:0000313" key="1">
    <source>
        <dbReference type="EMBL" id="KFD63003.1"/>
    </source>
</evidence>
<sequence>MWKKSHSIILIRSPDFSQTVQSVERIFETIVSQSFREIVVLRPFRASAPWISQALFVRGSTGKACYNSNMFMPIPMKTGPESSYVFSIEHCPTTTSPKESSATPWENALIRYYFEH</sequence>
<protein>
    <submittedName>
        <fullName evidence="1">Uncharacterized protein</fullName>
    </submittedName>
</protein>
<dbReference type="EMBL" id="KL367583">
    <property type="protein sequence ID" value="KFD63003.1"/>
    <property type="molecule type" value="Genomic_DNA"/>
</dbReference>
<gene>
    <name evidence="1" type="ORF">M514_24853</name>
</gene>